<evidence type="ECO:0000313" key="3">
    <source>
        <dbReference type="Proteomes" id="UP000030063"/>
    </source>
</evidence>
<proteinExistence type="predicted"/>
<dbReference type="Proteomes" id="UP000030063">
    <property type="component" value="Unassembled WGS sequence"/>
</dbReference>
<keyword evidence="3" id="KW-1185">Reference proteome</keyword>
<dbReference type="AlphaFoldDB" id="A0A0A1YPD5"/>
<dbReference type="InterPro" id="IPR029068">
    <property type="entry name" value="Glyas_Bleomycin-R_OHBP_Dase"/>
</dbReference>
<evidence type="ECO:0000259" key="1">
    <source>
        <dbReference type="PROSITE" id="PS51819"/>
    </source>
</evidence>
<dbReference type="RefSeq" id="WP_025164638.1">
    <property type="nucleotide sequence ID" value="NZ_AWSQ01000001.1"/>
</dbReference>
<dbReference type="PROSITE" id="PS51819">
    <property type="entry name" value="VOC"/>
    <property type="match status" value="2"/>
</dbReference>
<reference evidence="2 3" key="1">
    <citation type="journal article" date="2014" name="Genome Announc.">
        <title>Draft Genome Sequence of Petroleum Oil-Degrading Marine Bacterium Pseudomonas taeanensis Strain MS-3, Isolated from a Crude Oil-Contaminated Seashore.</title>
        <authorList>
            <person name="Lee S.Y."/>
            <person name="Kim S.H."/>
            <person name="Lee D.G."/>
            <person name="Shin S."/>
            <person name="Yun S.H."/>
            <person name="Choi C.W."/>
            <person name="Chung Y.H."/>
            <person name="Choi J.S."/>
            <person name="Kahng H.Y."/>
            <person name="Kim S.I."/>
        </authorList>
    </citation>
    <scope>NUCLEOTIDE SEQUENCE [LARGE SCALE GENOMIC DNA]</scope>
    <source>
        <strain evidence="2 3">MS-3</strain>
    </source>
</reference>
<evidence type="ECO:0000313" key="2">
    <source>
        <dbReference type="EMBL" id="KFX71780.1"/>
    </source>
</evidence>
<feature type="domain" description="VOC" evidence="1">
    <location>
        <begin position="137"/>
        <end position="249"/>
    </location>
</feature>
<feature type="domain" description="VOC" evidence="1">
    <location>
        <begin position="6"/>
        <end position="119"/>
    </location>
</feature>
<dbReference type="InterPro" id="IPR037523">
    <property type="entry name" value="VOC_core"/>
</dbReference>
<dbReference type="STRING" id="1395571.TMS3_0107670"/>
<dbReference type="Pfam" id="PF00903">
    <property type="entry name" value="Glyoxalase"/>
    <property type="match status" value="2"/>
</dbReference>
<accession>A0A0A1YPD5</accession>
<protein>
    <submittedName>
        <fullName evidence="2">Oxidoreductase</fullName>
    </submittedName>
</protein>
<dbReference type="Gene3D" id="3.10.180.10">
    <property type="entry name" value="2,3-Dihydroxybiphenyl 1,2-Dioxygenase, domain 1"/>
    <property type="match status" value="2"/>
</dbReference>
<dbReference type="OrthoDB" id="9803142at2"/>
<dbReference type="SUPFAM" id="SSF54593">
    <property type="entry name" value="Glyoxalase/Bleomycin resistance protein/Dihydroxybiphenyl dioxygenase"/>
    <property type="match status" value="1"/>
</dbReference>
<dbReference type="EMBL" id="AWSQ01000001">
    <property type="protein sequence ID" value="KFX71780.1"/>
    <property type="molecule type" value="Genomic_DNA"/>
</dbReference>
<sequence>MINLHDICYLRLGCRDLDEMVRFATEILGLELRQKTATHAYLRGDSSAFNLCYIQGDADYDVSAFELREFVELEQAERELAEVGIQVHWGSKAECTERHVEAFIAFADSNDNRIELVYRPHQTGVRYFPSRDAGITEFGHFGLHSRDIKRDLHFWTSVLSACVSDKIGDGALLRIDQVHHKIALFPSDKVGVQHVNFQVASIDDVMRSWYFLQERGVPIVFGPGRHPTSTAMFIYFLGPDRRVYEYSSGVKRITDEASYTPRQFEMKPSSFCMWGAKPNVEEFSE</sequence>
<dbReference type="CDD" id="cd08361">
    <property type="entry name" value="PpCmtC_N"/>
    <property type="match status" value="1"/>
</dbReference>
<name>A0A0A1YPD5_9PSED</name>
<gene>
    <name evidence="2" type="ORF">TMS3_0107670</name>
</gene>
<dbReference type="InterPro" id="IPR004360">
    <property type="entry name" value="Glyas_Fos-R_dOase_dom"/>
</dbReference>
<comment type="caution">
    <text evidence="2">The sequence shown here is derived from an EMBL/GenBank/DDBJ whole genome shotgun (WGS) entry which is preliminary data.</text>
</comment>
<dbReference type="eggNOG" id="COG0346">
    <property type="taxonomic scope" value="Bacteria"/>
</dbReference>
<organism evidence="2 3">
    <name type="scientific">Pseudomonas taeanensis MS-3</name>
    <dbReference type="NCBI Taxonomy" id="1395571"/>
    <lineage>
        <taxon>Bacteria</taxon>
        <taxon>Pseudomonadati</taxon>
        <taxon>Pseudomonadota</taxon>
        <taxon>Gammaproteobacteria</taxon>
        <taxon>Pseudomonadales</taxon>
        <taxon>Pseudomonadaceae</taxon>
        <taxon>Pseudomonas</taxon>
    </lineage>
</organism>